<keyword evidence="7" id="KW-0547">Nucleotide-binding</keyword>
<accession>A0A8H6T0H8</accession>
<dbReference type="PROSITE" id="PS51192">
    <property type="entry name" value="HELICASE_ATP_BIND_1"/>
    <property type="match status" value="1"/>
</dbReference>
<dbReference type="GO" id="GO:0140658">
    <property type="term" value="F:ATP-dependent chromatin remodeler activity"/>
    <property type="evidence" value="ECO:0007669"/>
    <property type="project" value="TreeGrafter"/>
</dbReference>
<evidence type="ECO:0000256" key="10">
    <source>
        <dbReference type="ARBA" id="ARBA00022837"/>
    </source>
</evidence>
<dbReference type="InterPro" id="IPR002048">
    <property type="entry name" value="EF_hand_dom"/>
</dbReference>
<evidence type="ECO:0000256" key="16">
    <source>
        <dbReference type="ARBA" id="ARBA00023242"/>
    </source>
</evidence>
<dbReference type="SMART" id="SM00487">
    <property type="entry name" value="DEXDc"/>
    <property type="match status" value="1"/>
</dbReference>
<dbReference type="Gene3D" id="3.40.50.10810">
    <property type="entry name" value="Tandem AAA-ATPase domain"/>
    <property type="match status" value="1"/>
</dbReference>
<evidence type="ECO:0000313" key="23">
    <source>
        <dbReference type="Proteomes" id="UP000613580"/>
    </source>
</evidence>
<dbReference type="GO" id="GO:0031491">
    <property type="term" value="F:nucleosome binding"/>
    <property type="evidence" value="ECO:0007669"/>
    <property type="project" value="InterPro"/>
</dbReference>
<dbReference type="GO" id="GO:0005509">
    <property type="term" value="F:calcium ion binding"/>
    <property type="evidence" value="ECO:0007669"/>
    <property type="project" value="InterPro"/>
</dbReference>
<evidence type="ECO:0000256" key="13">
    <source>
        <dbReference type="ARBA" id="ARBA00022989"/>
    </source>
</evidence>
<dbReference type="Pfam" id="PF13405">
    <property type="entry name" value="EF-hand_6"/>
    <property type="match status" value="1"/>
</dbReference>
<keyword evidence="12" id="KW-0156">Chromatin regulator</keyword>
<dbReference type="SUPFAM" id="SSF46689">
    <property type="entry name" value="Homeodomain-like"/>
    <property type="match status" value="2"/>
</dbReference>
<feature type="transmembrane region" description="Helical" evidence="18">
    <location>
        <begin position="461"/>
        <end position="487"/>
    </location>
</feature>
<dbReference type="InterPro" id="IPR014001">
    <property type="entry name" value="Helicase_ATP-bd"/>
</dbReference>
<feature type="region of interest" description="Disordered" evidence="17">
    <location>
        <begin position="1"/>
        <end position="58"/>
    </location>
</feature>
<keyword evidence="23" id="KW-1185">Reference proteome</keyword>
<dbReference type="GO" id="GO:0055085">
    <property type="term" value="P:transmembrane transport"/>
    <property type="evidence" value="ECO:0007669"/>
    <property type="project" value="InterPro"/>
</dbReference>
<dbReference type="InterPro" id="IPR015194">
    <property type="entry name" value="ISWI_HAND-dom"/>
</dbReference>
<dbReference type="PANTHER" id="PTHR45623:SF49">
    <property type="entry name" value="SWI_SNF-RELATED MATRIX-ASSOCIATED ACTIN-DEPENDENT REGULATOR OF CHROMATIN SUBFAMILY A MEMBER 5"/>
    <property type="match status" value="1"/>
</dbReference>
<dbReference type="InterPro" id="IPR010920">
    <property type="entry name" value="LSM_dom_sf"/>
</dbReference>
<dbReference type="Gene3D" id="3.40.50.300">
    <property type="entry name" value="P-loop containing nucleotide triphosphate hydrolases"/>
    <property type="match status" value="1"/>
</dbReference>
<dbReference type="InterPro" id="IPR015195">
    <property type="entry name" value="SLIDE"/>
</dbReference>
<dbReference type="GO" id="GO:0000785">
    <property type="term" value="C:chromatin"/>
    <property type="evidence" value="ECO:0007669"/>
    <property type="project" value="TreeGrafter"/>
</dbReference>
<dbReference type="InterPro" id="IPR027417">
    <property type="entry name" value="P-loop_NTPase"/>
</dbReference>
<feature type="compositionally biased region" description="Low complexity" evidence="17">
    <location>
        <begin position="30"/>
        <end position="42"/>
    </location>
</feature>
<dbReference type="Gene3D" id="1.10.238.10">
    <property type="entry name" value="EF-hand"/>
    <property type="match status" value="1"/>
</dbReference>
<feature type="region of interest" description="Disordered" evidence="17">
    <location>
        <begin position="748"/>
        <end position="787"/>
    </location>
</feature>
<dbReference type="EMBL" id="JACAZE010000008">
    <property type="protein sequence ID" value="KAF7308708.1"/>
    <property type="molecule type" value="Genomic_DNA"/>
</dbReference>
<dbReference type="GO" id="GO:0005524">
    <property type="term" value="F:ATP binding"/>
    <property type="evidence" value="ECO:0007669"/>
    <property type="project" value="UniProtKB-KW"/>
</dbReference>
<dbReference type="PROSITE" id="PS50222">
    <property type="entry name" value="EF_HAND_2"/>
    <property type="match status" value="1"/>
</dbReference>
<dbReference type="OrthoDB" id="5857104at2759"/>
<evidence type="ECO:0000256" key="9">
    <source>
        <dbReference type="ARBA" id="ARBA00022806"/>
    </source>
</evidence>
<gene>
    <name evidence="22" type="ORF">HMN09_00720500</name>
</gene>
<evidence type="ECO:0000256" key="5">
    <source>
        <dbReference type="ARBA" id="ARBA00012551"/>
    </source>
</evidence>
<keyword evidence="8" id="KW-0378">Hydrolase</keyword>
<keyword evidence="6 18" id="KW-0812">Transmembrane</keyword>
<dbReference type="GO" id="GO:0042393">
    <property type="term" value="F:histone binding"/>
    <property type="evidence" value="ECO:0007669"/>
    <property type="project" value="TreeGrafter"/>
</dbReference>
<evidence type="ECO:0000256" key="3">
    <source>
        <dbReference type="ARBA" id="ARBA00009220"/>
    </source>
</evidence>
<sequence>MATKERDFAPKNLEPQLNEHPEQLPAAMQDPSDSDSTATNSSDEFDWDEEDDESKEERHTVKAKRGRLLYLAFLKLARPIRIFLIGLIGTGILIAPLLVFELRFKSNVAEPHVKAWSLWFAIIWAAGCLTSLLIENLPRFIIALIVLFGGQVERLKIQLELTLAVKFWLKLLLDVAWAWISLSVIRTVEKPPGSYWKTINRALFSAAIILFFEKLFLRFVAINFHQKALADRLSENRLGLKALDRLSNAQPAPKKNLYGKRGRKTPTGSVDFTSAMRLNASKDVTVTPEKSPATKVTKKMSVRKQKRRKAMASIIVDQVGGAIGQVALKNSRFNREGDYGGLASARRLARKLFGALSDVYPPRSHLLVEDFYPYFHSTVEATEAFALFDKDGNGDISKKEMRDAVQRIYRERKALTASLKDVGSAIAKLDAVLVAFALIIVAFICLLIFNPADTLTSLVPLATIVLGFSFIFGNSAATLFNSLIFVFSTHVYDIGDLVIIDDQVLMVREFGLFATTFRRVDGQEVIAPNSLLSGSKIVHNLRRSRSMWETMNLTVAYTTPLEVLEELRTKISAYVAANNREWSNSSLNIDKMEYQNAITLIGVTVIQPNLFTLAVVSPALWHLAMAAMEEDILSDVVPSNIVSRQPSQGADGESEYDEEMPSAKEDESQDELQDDEPPKASTSTRKRSEKTQKRKAAEGKLQAKRQEMDKAKIADAAKRYSYLLGQTELFKHFVDIKRAKDPEYAAAMDAQQPKAKNGRGRKKAIDTSARHRKSEKEEDEEMLKDGEAAVDGDDQPFVFETSPSFIHGEMRSYQLQGLNWMVSLHHNGLNGILADEMGLGKTLQTISFLSYLKFHKDTHGPHLVVVPKSTLQNWAREFERWSPDFNVVLLTGNKEERAEIVANRLLPQDFEVCITSYEICLIEKSALKKFSFEYIVIDEAHRIKNVDSILSQIVRSFMSRGRLLITGTPLQNNLKELFALLNFICPEVFVDYADLDSFLHKDDSDNEEEKSKKVVEALHKILRPFLLRRVKADVERTLLPKKEINIYVGLTEMQRKWYRSVLEKDIDAVNGLTGKKEGKTRLMNMVMQLRKVTCHPYLFDGAEPGPPYTTDEHLIDNCGKMIILDKLLKSMKEKGSRVLIFSQMSRVLDILEDYCLFRQYKYCRIDGGTAHDDRILAIDEYNKPGSEKFIFLLTTRAGGLGINLTTADIVVLYDSDWNPQADLQAMDRAHRIGQTKQVYVFRFITEGSVEERMLERAAQKLRLDQLVIQQGPANKDELLDMITHGAEKILNTTDDLIINDDIDAIIQRGEERTTELNSKYEGLGIEDLSNFKSEASVQQWEGEDFRAGRKALNFNLLSLAKRERKSNYSVDSYFKDAMRTTAAKPEKGPKLPRAPKQIPTQDFQFFPEELIAFQERELAVHKRLNGITAIVREAQGPEDTPEKLEEERLAAQEFIDNAEPLTEEELVEKDALVEQGFHDWSRRDFQQFVRALEAHGWGQSFDVYAAEIPDKSPDDVRKYYEVFHKRWTTLQEYPRIATRITEGEAKRTKRDNLEFLLGEKVNSVRYPMQELELNYPTTKGKVYSEEEDRYLLCRLYFYGMQADDVYERIKRDITEFPVFRFDWFFKSRTPQELQRRCNTLLGMIEKEAEVKQAEEARAKGKGKKRTIDDVKKESRPSTPSGSGSTSTTKRPAKKKKT</sequence>
<keyword evidence="15 18" id="KW-0472">Membrane</keyword>
<dbReference type="Gene3D" id="1.10.1040.30">
    <property type="entry name" value="ISWI, HAND domain"/>
    <property type="match status" value="1"/>
</dbReference>
<dbReference type="InterPro" id="IPR011992">
    <property type="entry name" value="EF-hand-dom_pair"/>
</dbReference>
<dbReference type="EC" id="3.6.4.12" evidence="5"/>
<dbReference type="SUPFAM" id="SSF50182">
    <property type="entry name" value="Sm-like ribonucleoproteins"/>
    <property type="match status" value="1"/>
</dbReference>
<dbReference type="Pfam" id="PF09111">
    <property type="entry name" value="SLIDE"/>
    <property type="match status" value="1"/>
</dbReference>
<evidence type="ECO:0000256" key="12">
    <source>
        <dbReference type="ARBA" id="ARBA00022853"/>
    </source>
</evidence>
<feature type="domain" description="Helicase C-terminal" evidence="21">
    <location>
        <begin position="1123"/>
        <end position="1279"/>
    </location>
</feature>
<dbReference type="SMART" id="SM00054">
    <property type="entry name" value="EFh"/>
    <property type="match status" value="1"/>
</dbReference>
<dbReference type="SUPFAM" id="SSF52540">
    <property type="entry name" value="P-loop containing nucleoside triphosphate hydrolases"/>
    <property type="match status" value="2"/>
</dbReference>
<dbReference type="PROSITE" id="PS00018">
    <property type="entry name" value="EF_HAND_1"/>
    <property type="match status" value="1"/>
</dbReference>
<dbReference type="SUPFAM" id="SSF101224">
    <property type="entry name" value="HAND domain of the nucleosome remodeling ATPase ISWI"/>
    <property type="match status" value="1"/>
</dbReference>
<dbReference type="GO" id="GO:0003677">
    <property type="term" value="F:DNA binding"/>
    <property type="evidence" value="ECO:0007669"/>
    <property type="project" value="UniProtKB-KW"/>
</dbReference>
<dbReference type="GO" id="GO:0034728">
    <property type="term" value="P:nucleosome organization"/>
    <property type="evidence" value="ECO:0007669"/>
    <property type="project" value="TreeGrafter"/>
</dbReference>
<protein>
    <recommendedName>
        <fullName evidence="5">DNA helicase</fullName>
        <ecNumber evidence="5">3.6.4.12</ecNumber>
    </recommendedName>
</protein>
<keyword evidence="13 18" id="KW-1133">Transmembrane helix</keyword>
<dbReference type="GO" id="GO:0016020">
    <property type="term" value="C:membrane"/>
    <property type="evidence" value="ECO:0007669"/>
    <property type="project" value="UniProtKB-SubCell"/>
</dbReference>
<dbReference type="GO" id="GO:0005634">
    <property type="term" value="C:nucleus"/>
    <property type="evidence" value="ECO:0007669"/>
    <property type="project" value="UniProtKB-SubCell"/>
</dbReference>
<reference evidence="22" key="1">
    <citation type="submission" date="2020-05" db="EMBL/GenBank/DDBJ databases">
        <title>Mycena genomes resolve the evolution of fungal bioluminescence.</title>
        <authorList>
            <person name="Tsai I.J."/>
        </authorList>
    </citation>
    <scope>NUCLEOTIDE SEQUENCE</scope>
    <source>
        <strain evidence="22">110903Hualien_Pintung</strain>
    </source>
</reference>
<dbReference type="InterPro" id="IPR001650">
    <property type="entry name" value="Helicase_C-like"/>
</dbReference>
<dbReference type="InterPro" id="IPR044754">
    <property type="entry name" value="Isw1/2_DEXHc"/>
</dbReference>
<dbReference type="InterPro" id="IPR001005">
    <property type="entry name" value="SANT/Myb"/>
</dbReference>
<evidence type="ECO:0000256" key="6">
    <source>
        <dbReference type="ARBA" id="ARBA00022692"/>
    </source>
</evidence>
<feature type="domain" description="Helicase ATP-binding" evidence="20">
    <location>
        <begin position="822"/>
        <end position="987"/>
    </location>
</feature>
<feature type="transmembrane region" description="Helical" evidence="18">
    <location>
        <begin position="429"/>
        <end position="449"/>
    </location>
</feature>
<dbReference type="Gene3D" id="2.30.30.60">
    <property type="match status" value="1"/>
</dbReference>
<dbReference type="InterPro" id="IPR036306">
    <property type="entry name" value="ISWI_HAND-dom_sf"/>
</dbReference>
<dbReference type="CDD" id="cd17997">
    <property type="entry name" value="DEXHc_SMARCA1_SMARCA5"/>
    <property type="match status" value="1"/>
</dbReference>
<organism evidence="22 23">
    <name type="scientific">Mycena chlorophos</name>
    <name type="common">Agaric fungus</name>
    <name type="synonym">Agaricus chlorophos</name>
    <dbReference type="NCBI Taxonomy" id="658473"/>
    <lineage>
        <taxon>Eukaryota</taxon>
        <taxon>Fungi</taxon>
        <taxon>Dikarya</taxon>
        <taxon>Basidiomycota</taxon>
        <taxon>Agaricomycotina</taxon>
        <taxon>Agaricomycetes</taxon>
        <taxon>Agaricomycetidae</taxon>
        <taxon>Agaricales</taxon>
        <taxon>Marasmiineae</taxon>
        <taxon>Mycenaceae</taxon>
        <taxon>Mycena</taxon>
    </lineage>
</organism>
<evidence type="ECO:0000259" key="21">
    <source>
        <dbReference type="PROSITE" id="PS51194"/>
    </source>
</evidence>
<dbReference type="Pfam" id="PF25886">
    <property type="entry name" value="Msy1"/>
    <property type="match status" value="1"/>
</dbReference>
<proteinExistence type="inferred from homology"/>
<comment type="similarity">
    <text evidence="3">Belongs to the SNF2/RAD54 helicase family. SWR1 subfamily.</text>
</comment>
<evidence type="ECO:0000256" key="8">
    <source>
        <dbReference type="ARBA" id="ARBA00022801"/>
    </source>
</evidence>
<keyword evidence="14" id="KW-0238">DNA-binding</keyword>
<keyword evidence="9" id="KW-0347">Helicase</keyword>
<dbReference type="Pfam" id="PF09110">
    <property type="entry name" value="HAND"/>
    <property type="match status" value="1"/>
</dbReference>
<feature type="domain" description="EF-hand" evidence="19">
    <location>
        <begin position="376"/>
        <end position="411"/>
    </location>
</feature>
<evidence type="ECO:0000256" key="4">
    <source>
        <dbReference type="ARBA" id="ARBA00009687"/>
    </source>
</evidence>
<evidence type="ECO:0000256" key="14">
    <source>
        <dbReference type="ARBA" id="ARBA00023125"/>
    </source>
</evidence>
<dbReference type="Pfam" id="PF00271">
    <property type="entry name" value="Helicase_C"/>
    <property type="match status" value="1"/>
</dbReference>
<dbReference type="PANTHER" id="PTHR45623">
    <property type="entry name" value="CHROMODOMAIN-HELICASE-DNA-BINDING PROTEIN 3-RELATED-RELATED"/>
    <property type="match status" value="1"/>
</dbReference>
<dbReference type="CDD" id="cd18793">
    <property type="entry name" value="SF2_C_SNF"/>
    <property type="match status" value="1"/>
</dbReference>
<feature type="compositionally biased region" description="Basic and acidic residues" evidence="17">
    <location>
        <begin position="1665"/>
        <end position="1675"/>
    </location>
</feature>
<feature type="transmembrane region" description="Helical" evidence="18">
    <location>
        <begin position="82"/>
        <end position="104"/>
    </location>
</feature>
<keyword evidence="16" id="KW-0539">Nucleus</keyword>
<dbReference type="Proteomes" id="UP000613580">
    <property type="component" value="Unassembled WGS sequence"/>
</dbReference>
<comment type="caution">
    <text evidence="22">The sequence shown here is derived from an EMBL/GenBank/DDBJ whole genome shotgun (WGS) entry which is preliminary data.</text>
</comment>
<evidence type="ECO:0000256" key="17">
    <source>
        <dbReference type="SAM" id="MobiDB-lite"/>
    </source>
</evidence>
<dbReference type="Gene3D" id="1.10.10.60">
    <property type="entry name" value="Homeodomain-like"/>
    <property type="match status" value="2"/>
</dbReference>
<evidence type="ECO:0000256" key="15">
    <source>
        <dbReference type="ARBA" id="ARBA00023136"/>
    </source>
</evidence>
<evidence type="ECO:0000256" key="18">
    <source>
        <dbReference type="SAM" id="Phobius"/>
    </source>
</evidence>
<evidence type="ECO:0000256" key="2">
    <source>
        <dbReference type="ARBA" id="ARBA00004370"/>
    </source>
</evidence>
<feature type="region of interest" description="Disordered" evidence="17">
    <location>
        <begin position="643"/>
        <end position="708"/>
    </location>
</feature>
<feature type="region of interest" description="Disordered" evidence="17">
    <location>
        <begin position="1651"/>
        <end position="1697"/>
    </location>
</feature>
<dbReference type="InterPro" id="IPR023408">
    <property type="entry name" value="MscS_beta-dom_sf"/>
</dbReference>
<dbReference type="InterPro" id="IPR038718">
    <property type="entry name" value="SNF2-like_sf"/>
</dbReference>
<dbReference type="GO" id="GO:0016887">
    <property type="term" value="F:ATP hydrolysis activity"/>
    <property type="evidence" value="ECO:0007669"/>
    <property type="project" value="TreeGrafter"/>
</dbReference>
<evidence type="ECO:0000256" key="11">
    <source>
        <dbReference type="ARBA" id="ARBA00022840"/>
    </source>
</evidence>
<evidence type="ECO:0000256" key="1">
    <source>
        <dbReference type="ARBA" id="ARBA00004123"/>
    </source>
</evidence>
<dbReference type="SUPFAM" id="SSF47473">
    <property type="entry name" value="EF-hand"/>
    <property type="match status" value="1"/>
</dbReference>
<feature type="compositionally biased region" description="Acidic residues" evidence="17">
    <location>
        <begin position="777"/>
        <end position="787"/>
    </location>
</feature>
<dbReference type="FunFam" id="3.40.50.10810:FF:000005">
    <property type="entry name" value="Photoperiod-independent early flowering 1"/>
    <property type="match status" value="1"/>
</dbReference>
<dbReference type="InterPro" id="IPR058650">
    <property type="entry name" value="Msy1/2-like"/>
</dbReference>
<dbReference type="CDD" id="cd00051">
    <property type="entry name" value="EFh"/>
    <property type="match status" value="1"/>
</dbReference>
<dbReference type="InterPro" id="IPR009057">
    <property type="entry name" value="Homeodomain-like_sf"/>
</dbReference>
<dbReference type="InterPro" id="IPR000330">
    <property type="entry name" value="SNF2_N"/>
</dbReference>
<comment type="similarity">
    <text evidence="4">Belongs to the SNF2/RAD54 helicase family. ISWI subfamily.</text>
</comment>
<evidence type="ECO:0000256" key="7">
    <source>
        <dbReference type="ARBA" id="ARBA00022741"/>
    </source>
</evidence>
<feature type="compositionally biased region" description="Low complexity" evidence="17">
    <location>
        <begin position="1676"/>
        <end position="1688"/>
    </location>
</feature>
<feature type="compositionally biased region" description="Acidic residues" evidence="17">
    <location>
        <begin position="43"/>
        <end position="54"/>
    </location>
</feature>
<evidence type="ECO:0000259" key="19">
    <source>
        <dbReference type="PROSITE" id="PS50222"/>
    </source>
</evidence>
<feature type="compositionally biased region" description="Basic and acidic residues" evidence="17">
    <location>
        <begin position="689"/>
        <end position="698"/>
    </location>
</feature>
<dbReference type="PROSITE" id="PS51194">
    <property type="entry name" value="HELICASE_CTER"/>
    <property type="match status" value="1"/>
</dbReference>
<evidence type="ECO:0000313" key="22">
    <source>
        <dbReference type="EMBL" id="KAF7308708.1"/>
    </source>
</evidence>
<comment type="subcellular location">
    <subcellularLocation>
        <location evidence="2">Membrane</location>
    </subcellularLocation>
    <subcellularLocation>
        <location evidence="1">Nucleus</location>
    </subcellularLocation>
</comment>
<dbReference type="SMART" id="SM00717">
    <property type="entry name" value="SANT"/>
    <property type="match status" value="2"/>
</dbReference>
<dbReference type="CDD" id="cd00167">
    <property type="entry name" value="SANT"/>
    <property type="match status" value="1"/>
</dbReference>
<dbReference type="InterPro" id="IPR006685">
    <property type="entry name" value="MscS_channel_2nd"/>
</dbReference>
<dbReference type="Pfam" id="PF00924">
    <property type="entry name" value="MS_channel_2nd"/>
    <property type="match status" value="1"/>
</dbReference>
<dbReference type="FunFam" id="3.40.50.300:FF:000082">
    <property type="entry name" value="ISWI chromatin remodeling complex ATPase ISW1"/>
    <property type="match status" value="1"/>
</dbReference>
<dbReference type="Pfam" id="PF00176">
    <property type="entry name" value="SNF2-rel_dom"/>
    <property type="match status" value="1"/>
</dbReference>
<dbReference type="SMART" id="SM00490">
    <property type="entry name" value="HELICc"/>
    <property type="match status" value="1"/>
</dbReference>
<dbReference type="InterPro" id="IPR018247">
    <property type="entry name" value="EF_Hand_1_Ca_BS"/>
</dbReference>
<dbReference type="GO" id="GO:0003678">
    <property type="term" value="F:DNA helicase activity"/>
    <property type="evidence" value="ECO:0007669"/>
    <property type="project" value="UniProtKB-EC"/>
</dbReference>
<evidence type="ECO:0000259" key="20">
    <source>
        <dbReference type="PROSITE" id="PS51192"/>
    </source>
</evidence>
<keyword evidence="11" id="KW-0067">ATP-binding</keyword>
<feature type="transmembrane region" description="Helical" evidence="18">
    <location>
        <begin position="116"/>
        <end position="149"/>
    </location>
</feature>
<dbReference type="InterPro" id="IPR049730">
    <property type="entry name" value="SNF2/RAD54-like_C"/>
</dbReference>
<keyword evidence="10" id="KW-0106">Calcium</keyword>
<name>A0A8H6T0H8_MYCCL</name>